<sequence length="173" mass="20852">MIYFISDTHFFYMPSSRKNVFDDYEGMHNYLINKWNEKISEEDDVYIVGDFSNDRGYLKTTELLKSLNGNKYLIKGNNDKFLNNNKFDRNLFKFIKDYYILDITNYSSIIKKIVLFHYPILEWEGYYNNNTMLIHGHWHKDKKYHNLAFNIACDIHNFSPLSINEILKMVLNE</sequence>
<dbReference type="Pfam" id="PF12850">
    <property type="entry name" value="Metallophos_2"/>
    <property type="match status" value="1"/>
</dbReference>
<dbReference type="RefSeq" id="WP_069726278.1">
    <property type="nucleotide sequence ID" value="NZ_MDCO01000009.1"/>
</dbReference>
<reference evidence="3 4" key="1">
    <citation type="submission" date="2016-08" db="EMBL/GenBank/DDBJ databases">
        <title>Characterization and recognition of Brachyspira hampsonii sp. nov., a novel intestinal spirochete that is pathogenic to pigs.</title>
        <authorList>
            <person name="Mirajkar N."/>
            <person name="La T."/>
            <person name="Phillips N."/>
            <person name="Hampson D."/>
            <person name="Gebhart C."/>
        </authorList>
    </citation>
    <scope>NUCLEOTIDE SEQUENCE [LARGE SCALE GENOMIC DNA]</scope>
    <source>
        <strain evidence="3 4">P280/1</strain>
    </source>
</reference>
<organism evidence="3 4">
    <name type="scientific">Brachyspira hampsonii</name>
    <dbReference type="NCBI Taxonomy" id="1287055"/>
    <lineage>
        <taxon>Bacteria</taxon>
        <taxon>Pseudomonadati</taxon>
        <taxon>Spirochaetota</taxon>
        <taxon>Spirochaetia</taxon>
        <taxon>Brachyspirales</taxon>
        <taxon>Brachyspiraceae</taxon>
        <taxon>Brachyspira</taxon>
    </lineage>
</organism>
<comment type="similarity">
    <text evidence="1">Belongs to the metallophosphoesterase superfamily. YfcE family.</text>
</comment>
<dbReference type="AlphaFoldDB" id="A0A1E5NF49"/>
<comment type="caution">
    <text evidence="3">The sequence shown here is derived from an EMBL/GenBank/DDBJ whole genome shotgun (WGS) entry which is preliminary data.</text>
</comment>
<dbReference type="SUPFAM" id="SSF56300">
    <property type="entry name" value="Metallo-dependent phosphatases"/>
    <property type="match status" value="1"/>
</dbReference>
<proteinExistence type="inferred from homology"/>
<dbReference type="EMBL" id="MDCO01000009">
    <property type="protein sequence ID" value="OEJ14775.1"/>
    <property type="molecule type" value="Genomic_DNA"/>
</dbReference>
<feature type="domain" description="Calcineurin-like phosphoesterase" evidence="2">
    <location>
        <begin position="2"/>
        <end position="141"/>
    </location>
</feature>
<evidence type="ECO:0000256" key="1">
    <source>
        <dbReference type="ARBA" id="ARBA00008950"/>
    </source>
</evidence>
<evidence type="ECO:0000259" key="2">
    <source>
        <dbReference type="Pfam" id="PF12850"/>
    </source>
</evidence>
<name>A0A1E5NF49_9SPIR</name>
<protein>
    <submittedName>
        <fullName evidence="3">Phosphoesterase</fullName>
    </submittedName>
</protein>
<dbReference type="InterPro" id="IPR024654">
    <property type="entry name" value="Calcineurin-like_PHP_lpxH"/>
</dbReference>
<dbReference type="Gene3D" id="3.60.21.10">
    <property type="match status" value="1"/>
</dbReference>
<evidence type="ECO:0000313" key="3">
    <source>
        <dbReference type="EMBL" id="OEJ14775.1"/>
    </source>
</evidence>
<gene>
    <name evidence="3" type="ORF">BFL38_08025</name>
</gene>
<dbReference type="Proteomes" id="UP000095247">
    <property type="component" value="Unassembled WGS sequence"/>
</dbReference>
<accession>A0A1E5NF49</accession>
<evidence type="ECO:0000313" key="4">
    <source>
        <dbReference type="Proteomes" id="UP000095247"/>
    </source>
</evidence>
<dbReference type="InterPro" id="IPR029052">
    <property type="entry name" value="Metallo-depent_PP-like"/>
</dbReference>